<proteinExistence type="predicted"/>
<feature type="compositionally biased region" description="Basic and acidic residues" evidence="1">
    <location>
        <begin position="137"/>
        <end position="146"/>
    </location>
</feature>
<dbReference type="RefSeq" id="WP_214506562.1">
    <property type="nucleotide sequence ID" value="NZ_JAHEPS010000002.1"/>
</dbReference>
<comment type="caution">
    <text evidence="2">The sequence shown here is derived from an EMBL/GenBank/DDBJ whole genome shotgun (WGS) entry which is preliminary data.</text>
</comment>
<gene>
    <name evidence="2" type="ORF">KJI95_07500</name>
</gene>
<organism evidence="2 3">
    <name type="scientific">Shewanella jiangmenensis</name>
    <dbReference type="NCBI Taxonomy" id="2837387"/>
    <lineage>
        <taxon>Bacteria</taxon>
        <taxon>Pseudomonadati</taxon>
        <taxon>Pseudomonadota</taxon>
        <taxon>Gammaproteobacteria</taxon>
        <taxon>Alteromonadales</taxon>
        <taxon>Shewanellaceae</taxon>
        <taxon>Shewanella</taxon>
    </lineage>
</organism>
<sequence length="294" mass="33382">MLDVRCAPDGEEPKVYSVFGFARLDENEQERLRLSLYCLGCGGRAYFRRASSDGKAACFGSLYHKDDCPEYRPSAARKDEEAAVTEVQSVLEHDDGLHIDFDAPVRTPRKKPTNADNKTVRESKKEYLATVPSTETSLKHGEREGQTESSVTTPRLGLKKLLLSLLRGSELAGSDLWVYTDAVHRWRAKNLFVNFADAEPTENGAPRMYWGTISHSDKDMNWLNSAENRELGIAISDIREPLKKRFNLTERRDLEGAAVILFGKCFYTKDKSRKIIKPWSTDPKWVYLLPSQDE</sequence>
<protein>
    <submittedName>
        <fullName evidence="2">Uncharacterized protein</fullName>
    </submittedName>
</protein>
<dbReference type="EMBL" id="JAHEPS010000002">
    <property type="protein sequence ID" value="MBT1444370.1"/>
    <property type="molecule type" value="Genomic_DNA"/>
</dbReference>
<evidence type="ECO:0000256" key="1">
    <source>
        <dbReference type="SAM" id="MobiDB-lite"/>
    </source>
</evidence>
<keyword evidence="3" id="KW-1185">Reference proteome</keyword>
<feature type="region of interest" description="Disordered" evidence="1">
    <location>
        <begin position="131"/>
        <end position="152"/>
    </location>
</feature>
<evidence type="ECO:0000313" key="2">
    <source>
        <dbReference type="EMBL" id="MBT1444370.1"/>
    </source>
</evidence>
<name>A0ABS5V1L3_9GAMM</name>
<reference evidence="2 3" key="1">
    <citation type="submission" date="2021-05" db="EMBL/GenBank/DDBJ databases">
        <title>Shewanella sp. JM162201.</title>
        <authorList>
            <person name="Xu S."/>
            <person name="Li A."/>
        </authorList>
    </citation>
    <scope>NUCLEOTIDE SEQUENCE [LARGE SCALE GENOMIC DNA]</scope>
    <source>
        <strain evidence="2 3">JM162201</strain>
    </source>
</reference>
<accession>A0ABS5V1L3</accession>
<dbReference type="Proteomes" id="UP001195903">
    <property type="component" value="Unassembled WGS sequence"/>
</dbReference>
<evidence type="ECO:0000313" key="3">
    <source>
        <dbReference type="Proteomes" id="UP001195903"/>
    </source>
</evidence>